<comment type="caution">
    <text evidence="9">The sequence shown here is derived from an EMBL/GenBank/DDBJ whole genome shotgun (WGS) entry which is preliminary data.</text>
</comment>
<evidence type="ECO:0000256" key="2">
    <source>
        <dbReference type="ARBA" id="ARBA00010110"/>
    </source>
</evidence>
<feature type="transmembrane region" description="Helical" evidence="8">
    <location>
        <begin position="127"/>
        <end position="149"/>
    </location>
</feature>
<feature type="transmembrane region" description="Helical" evidence="8">
    <location>
        <begin position="102"/>
        <end position="120"/>
    </location>
</feature>
<dbReference type="InterPro" id="IPR002657">
    <property type="entry name" value="BilAc:Na_symport/Acr3"/>
</dbReference>
<organism evidence="9 10">
    <name type="scientific">Gluconobacter aidae</name>
    <dbReference type="NCBI Taxonomy" id="2662454"/>
    <lineage>
        <taxon>Bacteria</taxon>
        <taxon>Pseudomonadati</taxon>
        <taxon>Pseudomonadota</taxon>
        <taxon>Alphaproteobacteria</taxon>
        <taxon>Acetobacterales</taxon>
        <taxon>Acetobacteraceae</taxon>
        <taxon>Gluconobacter</taxon>
    </lineage>
</organism>
<reference evidence="9 10" key="1">
    <citation type="submission" date="2019-10" db="EMBL/GenBank/DDBJ databases">
        <title>Gluconobacter aidae sp. nov., a novel species of acetic acid bacteria isolated in Thailand.</title>
        <authorList>
            <person name="Yukphan P."/>
            <person name="Charoenyingcharoen P."/>
            <person name="Malimas S."/>
            <person name="Muramatsu Y."/>
            <person name="Nakagawa Y."/>
            <person name="Tanasupawat S."/>
            <person name="Yamada Y."/>
        </authorList>
    </citation>
    <scope>NUCLEOTIDE SEQUENCE [LARGE SCALE GENOMIC DNA]</scope>
    <source>
        <strain evidence="9 10">AC10</strain>
    </source>
</reference>
<evidence type="ECO:0000256" key="5">
    <source>
        <dbReference type="ARBA" id="ARBA00022692"/>
    </source>
</evidence>
<evidence type="ECO:0000256" key="4">
    <source>
        <dbReference type="ARBA" id="ARBA00022475"/>
    </source>
</evidence>
<dbReference type="Gene3D" id="1.20.1530.20">
    <property type="match status" value="1"/>
</dbReference>
<dbReference type="EMBL" id="WIPH01000014">
    <property type="protein sequence ID" value="MQR99152.1"/>
    <property type="molecule type" value="Genomic_DNA"/>
</dbReference>
<dbReference type="PANTHER" id="PTHR43057:SF1">
    <property type="entry name" value="ARSENICAL-RESISTANCE PROTEIN 3"/>
    <property type="match status" value="1"/>
</dbReference>
<gene>
    <name evidence="9" type="ORF">GFJ39_08000</name>
</gene>
<dbReference type="PANTHER" id="PTHR43057">
    <property type="entry name" value="ARSENITE EFFLUX TRANSPORTER"/>
    <property type="match status" value="1"/>
</dbReference>
<feature type="transmembrane region" description="Helical" evidence="8">
    <location>
        <begin position="200"/>
        <end position="224"/>
    </location>
</feature>
<evidence type="ECO:0000256" key="7">
    <source>
        <dbReference type="ARBA" id="ARBA00023136"/>
    </source>
</evidence>
<accession>A0A7X1SQ87</accession>
<evidence type="ECO:0000256" key="3">
    <source>
        <dbReference type="ARBA" id="ARBA00022448"/>
    </source>
</evidence>
<evidence type="ECO:0000256" key="1">
    <source>
        <dbReference type="ARBA" id="ARBA00004651"/>
    </source>
</evidence>
<dbReference type="AlphaFoldDB" id="A0A7X1SQ87"/>
<keyword evidence="3" id="KW-0813">Transport</keyword>
<feature type="transmembrane region" description="Helical" evidence="8">
    <location>
        <begin position="169"/>
        <end position="188"/>
    </location>
</feature>
<dbReference type="GO" id="GO:0015104">
    <property type="term" value="F:antimonite transmembrane transporter activity"/>
    <property type="evidence" value="ECO:0007669"/>
    <property type="project" value="TreeGrafter"/>
</dbReference>
<comment type="subcellular location">
    <subcellularLocation>
        <location evidence="1">Cell membrane</location>
        <topology evidence="1">Multi-pass membrane protein</topology>
    </subcellularLocation>
</comment>
<evidence type="ECO:0000313" key="9">
    <source>
        <dbReference type="EMBL" id="MQR99152.1"/>
    </source>
</evidence>
<evidence type="ECO:0000313" key="10">
    <source>
        <dbReference type="Proteomes" id="UP000432209"/>
    </source>
</evidence>
<dbReference type="Proteomes" id="UP000432209">
    <property type="component" value="Unassembled WGS sequence"/>
</dbReference>
<dbReference type="RefSeq" id="WP_153430831.1">
    <property type="nucleotide sequence ID" value="NZ_WIPH01000014.1"/>
</dbReference>
<protein>
    <submittedName>
        <fullName evidence="9">Arsenic resistance protein</fullName>
    </submittedName>
</protein>
<keyword evidence="7 8" id="KW-0472">Membrane</keyword>
<dbReference type="GO" id="GO:0015105">
    <property type="term" value="F:arsenite transmembrane transporter activity"/>
    <property type="evidence" value="ECO:0007669"/>
    <property type="project" value="TreeGrafter"/>
</dbReference>
<dbReference type="Pfam" id="PF01758">
    <property type="entry name" value="SBF"/>
    <property type="match status" value="1"/>
</dbReference>
<dbReference type="GO" id="GO:0005886">
    <property type="term" value="C:plasma membrane"/>
    <property type="evidence" value="ECO:0007669"/>
    <property type="project" value="UniProtKB-SubCell"/>
</dbReference>
<feature type="transmembrane region" description="Helical" evidence="8">
    <location>
        <begin position="71"/>
        <end position="90"/>
    </location>
</feature>
<feature type="transmembrane region" description="Helical" evidence="8">
    <location>
        <begin position="265"/>
        <end position="285"/>
    </location>
</feature>
<comment type="similarity">
    <text evidence="2">Belongs to the arsenical resistance-3 (ACR3) (TC 2.A.59) family.</text>
</comment>
<name>A0A7X1SQ87_9PROT</name>
<feature type="transmembrane region" description="Helical" evidence="8">
    <location>
        <begin position="230"/>
        <end position="253"/>
    </location>
</feature>
<evidence type="ECO:0000256" key="6">
    <source>
        <dbReference type="ARBA" id="ARBA00022989"/>
    </source>
</evidence>
<sequence>MSPASVRDLLERRQIALYFLAVLLGGAASALVTGTAFWDVLINPALGLMLFVTFLQIPLAELGQAVRKVRFLASLLVTNFVAVPVLVALLLPCAPSDEMIRLGILMVLLCPCIDWVVTFAQMGRADAALLLASTPVLLAVQMVMLPLWLHLFLGEGVSRLVQAAPFLHAFLWLIVIPLCLAWLVQFAAQRSPAGAQVASALGLLPVPVTAVVLFVVIAAMLPHLGHETAVVLHVVPVYAAFALLAPWLGWGISRLSGLDVPAGRALAFSGATRNSLVVLPLALAVPGGAPLLPAVIVTQTLVELAAELLFIRAIPWFGRFAVSPAGDGGETQRD</sequence>
<proteinExistence type="inferred from homology"/>
<keyword evidence="6 8" id="KW-1133">Transmembrane helix</keyword>
<evidence type="ECO:0000256" key="8">
    <source>
        <dbReference type="SAM" id="Phobius"/>
    </source>
</evidence>
<feature type="transmembrane region" description="Helical" evidence="8">
    <location>
        <begin position="40"/>
        <end position="59"/>
    </location>
</feature>
<dbReference type="GO" id="GO:0015297">
    <property type="term" value="F:antiporter activity"/>
    <property type="evidence" value="ECO:0007669"/>
    <property type="project" value="InterPro"/>
</dbReference>
<dbReference type="InterPro" id="IPR004706">
    <property type="entry name" value="Arsenical-R_Acr3"/>
</dbReference>
<keyword evidence="5 8" id="KW-0812">Transmembrane</keyword>
<keyword evidence="10" id="KW-1185">Reference proteome</keyword>
<keyword evidence="4" id="KW-1003">Cell membrane</keyword>
<dbReference type="InterPro" id="IPR038770">
    <property type="entry name" value="Na+/solute_symporter_sf"/>
</dbReference>